<gene>
    <name evidence="8" type="primary">metXS</name>
    <name evidence="11" type="ORF">SAMN05216193_11022</name>
</gene>
<dbReference type="InterPro" id="IPR029058">
    <property type="entry name" value="AB_hydrolase_fold"/>
</dbReference>
<comment type="subcellular location">
    <subcellularLocation>
        <location evidence="8">Cytoplasm</location>
    </subcellularLocation>
</comment>
<dbReference type="STRING" id="198616.SAMN05216193_11022"/>
<comment type="similarity">
    <text evidence="8">Belongs to the AB hydrolase superfamily. MetX family.</text>
</comment>
<protein>
    <recommendedName>
        <fullName evidence="8">Homoserine O-succinyltransferase</fullName>
        <shortName evidence="8">HST</shortName>
        <ecNumber evidence="8">2.3.1.46</ecNumber>
    </recommendedName>
    <alternativeName>
        <fullName evidence="8">Homoserine transsuccinylase</fullName>
        <shortName evidence="8">HTS</shortName>
    </alternativeName>
</protein>
<organism evidence="11 12">
    <name type="scientific">Pseudomonas jinjuensis</name>
    <dbReference type="NCBI Taxonomy" id="198616"/>
    <lineage>
        <taxon>Bacteria</taxon>
        <taxon>Pseudomonadati</taxon>
        <taxon>Pseudomonadota</taxon>
        <taxon>Gammaproteobacteria</taxon>
        <taxon>Pseudomonadales</taxon>
        <taxon>Pseudomonadaceae</taxon>
        <taxon>Pseudomonas</taxon>
    </lineage>
</organism>
<feature type="active site" description="Nucleophile" evidence="8 9">
    <location>
        <position position="157"/>
    </location>
</feature>
<dbReference type="EC" id="2.3.1.46" evidence="8"/>
<evidence type="ECO:0000313" key="12">
    <source>
        <dbReference type="Proteomes" id="UP000242957"/>
    </source>
</evidence>
<evidence type="ECO:0000256" key="4">
    <source>
        <dbReference type="ARBA" id="ARBA00022679"/>
    </source>
</evidence>
<dbReference type="PIRSF" id="PIRSF000443">
    <property type="entry name" value="Homoser_Ac_trans"/>
    <property type="match status" value="1"/>
</dbReference>
<dbReference type="GO" id="GO:0004414">
    <property type="term" value="F:homoserine O-acetyltransferase activity"/>
    <property type="evidence" value="ECO:0007669"/>
    <property type="project" value="UniProtKB-ARBA"/>
</dbReference>
<keyword evidence="5 8" id="KW-0486">Methionine biosynthesis</keyword>
<dbReference type="GO" id="GO:0009086">
    <property type="term" value="P:methionine biosynthetic process"/>
    <property type="evidence" value="ECO:0007669"/>
    <property type="project" value="UniProtKB-UniRule"/>
</dbReference>
<dbReference type="GO" id="GO:0005737">
    <property type="term" value="C:cytoplasm"/>
    <property type="evidence" value="ECO:0007669"/>
    <property type="project" value="UniProtKB-SubCell"/>
</dbReference>
<evidence type="ECO:0000256" key="1">
    <source>
        <dbReference type="ARBA" id="ARBA00011738"/>
    </source>
</evidence>
<comment type="subunit">
    <text evidence="1 8">Homodimer.</text>
</comment>
<evidence type="ECO:0000256" key="9">
    <source>
        <dbReference type="PIRSR" id="PIRSR000443-1"/>
    </source>
</evidence>
<sequence length="379" mass="41839">MPTVFPEDSVGLVSPQTLHFSEPLLLTCGKTLPEYQLVIETYGELNAARSNAVLICHALSGHHHAAGYHSESDRKPGWWDSAIGPGKPIDTRKFFVVALNNLGGCNGSTGPSSVNPATGKIYGADFPVVTVEDWVNSQARLADRLGIQQWAAVVGGSLGGMQALQWTISYPDRVRHCINIASAPKLSAQNIAFNEVARQSILSDPEFHGGHFQELGVIPRRGLILARMVGHITYLSDDAMGAKFGRELKSDKLNYDMHNVEFQVESYLRYQGEEFSTRFDANTYLLMTKALDYFDPAATCDGDLARALAHVKADFCLMSFTTDWRFSPARSREMVDALLAAKKNVCYLDIDAPQGHDAFLMPIPRYLQAFSAYMKRISV</sequence>
<reference evidence="12" key="1">
    <citation type="submission" date="2016-10" db="EMBL/GenBank/DDBJ databases">
        <authorList>
            <person name="Varghese N."/>
            <person name="Submissions S."/>
        </authorList>
    </citation>
    <scope>NUCLEOTIDE SEQUENCE [LARGE SCALE GENOMIC DNA]</scope>
    <source>
        <strain evidence="12">JCM 21621</strain>
    </source>
</reference>
<feature type="active site" evidence="8 9">
    <location>
        <position position="356"/>
    </location>
</feature>
<evidence type="ECO:0000259" key="10">
    <source>
        <dbReference type="Pfam" id="PF00561"/>
    </source>
</evidence>
<accession>A0A1H0IJD6</accession>
<dbReference type="InterPro" id="IPR008220">
    <property type="entry name" value="HAT_MetX-like"/>
</dbReference>
<evidence type="ECO:0000313" key="11">
    <source>
        <dbReference type="EMBL" id="SDO31508.1"/>
    </source>
</evidence>
<feature type="site" description="Important for acyl-CoA specificity" evidence="8">
    <location>
        <position position="325"/>
    </location>
</feature>
<evidence type="ECO:0000256" key="7">
    <source>
        <dbReference type="ARBA" id="ARBA00053298"/>
    </source>
</evidence>
<feature type="binding site" evidence="8">
    <location>
        <position position="357"/>
    </location>
    <ligand>
        <name>substrate</name>
    </ligand>
</feature>
<keyword evidence="6 8" id="KW-0012">Acyltransferase</keyword>
<dbReference type="Gene3D" id="3.40.50.1820">
    <property type="entry name" value="alpha/beta hydrolase"/>
    <property type="match status" value="1"/>
</dbReference>
<comment type="pathway">
    <text evidence="8">Amino-acid biosynthesis; L-methionine biosynthesis via de novo pathway; O-succinyl-L-homoserine from L-homoserine: step 1/1.</text>
</comment>
<evidence type="ECO:0000256" key="5">
    <source>
        <dbReference type="ARBA" id="ARBA00023167"/>
    </source>
</evidence>
<keyword evidence="12" id="KW-1185">Reference proteome</keyword>
<dbReference type="AlphaFoldDB" id="A0A1H0IJD6"/>
<evidence type="ECO:0000256" key="3">
    <source>
        <dbReference type="ARBA" id="ARBA00022605"/>
    </source>
</evidence>
<keyword evidence="2 8" id="KW-0963">Cytoplasm</keyword>
<evidence type="ECO:0000256" key="8">
    <source>
        <dbReference type="HAMAP-Rule" id="MF_00296"/>
    </source>
</evidence>
<keyword evidence="3 8" id="KW-0028">Amino-acid biosynthesis</keyword>
<dbReference type="GO" id="GO:0008899">
    <property type="term" value="F:homoserine O-succinyltransferase activity"/>
    <property type="evidence" value="ECO:0007669"/>
    <property type="project" value="UniProtKB-UniRule"/>
</dbReference>
<dbReference type="GO" id="GO:0009092">
    <property type="term" value="P:homoserine metabolic process"/>
    <property type="evidence" value="ECO:0007669"/>
    <property type="project" value="TreeGrafter"/>
</dbReference>
<dbReference type="EMBL" id="FNIJ01000010">
    <property type="protein sequence ID" value="SDO31508.1"/>
    <property type="molecule type" value="Genomic_DNA"/>
</dbReference>
<keyword evidence="4 8" id="KW-0808">Transferase</keyword>
<feature type="binding site" evidence="8">
    <location>
        <position position="227"/>
    </location>
    <ligand>
        <name>substrate</name>
    </ligand>
</feature>
<proteinExistence type="inferred from homology"/>
<evidence type="ECO:0000256" key="6">
    <source>
        <dbReference type="ARBA" id="ARBA00023315"/>
    </source>
</evidence>
<dbReference type="PANTHER" id="PTHR32268:SF11">
    <property type="entry name" value="HOMOSERINE O-ACETYLTRANSFERASE"/>
    <property type="match status" value="1"/>
</dbReference>
<name>A0A1H0IJD6_9PSED</name>
<comment type="catalytic activity">
    <reaction evidence="8">
        <text>L-homoserine + succinyl-CoA = O-succinyl-L-homoserine + CoA</text>
        <dbReference type="Rhea" id="RHEA:22008"/>
        <dbReference type="ChEBI" id="CHEBI:57287"/>
        <dbReference type="ChEBI" id="CHEBI:57292"/>
        <dbReference type="ChEBI" id="CHEBI:57476"/>
        <dbReference type="ChEBI" id="CHEBI:57661"/>
        <dbReference type="EC" id="2.3.1.46"/>
    </reaction>
</comment>
<dbReference type="RefSeq" id="WP_084312981.1">
    <property type="nucleotide sequence ID" value="NZ_FNIJ01000010.1"/>
</dbReference>
<dbReference type="NCBIfam" id="TIGR01392">
    <property type="entry name" value="homoserO_Ac_trn"/>
    <property type="match status" value="1"/>
</dbReference>
<dbReference type="Proteomes" id="UP000242957">
    <property type="component" value="Unassembled WGS sequence"/>
</dbReference>
<feature type="domain" description="AB hydrolase-1" evidence="10">
    <location>
        <begin position="51"/>
        <end position="314"/>
    </location>
</feature>
<dbReference type="OrthoDB" id="9800754at2"/>
<dbReference type="PANTHER" id="PTHR32268">
    <property type="entry name" value="HOMOSERINE O-ACETYLTRANSFERASE"/>
    <property type="match status" value="1"/>
</dbReference>
<dbReference type="FunFam" id="1.10.1740.110:FF:000001">
    <property type="entry name" value="Homoserine O-acetyltransferase"/>
    <property type="match status" value="1"/>
</dbReference>
<dbReference type="NCBIfam" id="NF001209">
    <property type="entry name" value="PRK00175.1"/>
    <property type="match status" value="1"/>
</dbReference>
<dbReference type="InterPro" id="IPR000073">
    <property type="entry name" value="AB_hydrolase_1"/>
</dbReference>
<evidence type="ECO:0000256" key="2">
    <source>
        <dbReference type="ARBA" id="ARBA00022490"/>
    </source>
</evidence>
<dbReference type="Gene3D" id="1.10.1740.110">
    <property type="match status" value="1"/>
</dbReference>
<comment type="caution">
    <text evidence="8">Lacks conserved residue(s) required for the propagation of feature annotation.</text>
</comment>
<dbReference type="UniPathway" id="UPA00051">
    <property type="reaction ID" value="UER00075"/>
</dbReference>
<dbReference type="Pfam" id="PF00561">
    <property type="entry name" value="Abhydrolase_1"/>
    <property type="match status" value="1"/>
</dbReference>
<feature type="active site" evidence="8 9">
    <location>
        <position position="323"/>
    </location>
</feature>
<dbReference type="HAMAP" id="MF_00296">
    <property type="entry name" value="MetX_acyltransf"/>
    <property type="match status" value="1"/>
</dbReference>
<dbReference type="SUPFAM" id="SSF53474">
    <property type="entry name" value="alpha/beta-Hydrolases"/>
    <property type="match status" value="1"/>
</dbReference>
<comment type="function">
    <text evidence="7 8">Transfers a succinyl group from succinyl-CoA to L-homoserine, forming succinyl-L-homoserine.</text>
</comment>